<evidence type="ECO:0000256" key="4">
    <source>
        <dbReference type="ARBA" id="ARBA00023136"/>
    </source>
</evidence>
<evidence type="ECO:0000256" key="1">
    <source>
        <dbReference type="ARBA" id="ARBA00004167"/>
    </source>
</evidence>
<sequence>MKKFTYTKGKAVIRTLKEPKIKKKKLNFDRIIYFLILIGLFFWLVSFAYKKTKWIYGNGQMLMEKVDVNFTNDIRVKEIFINEGQIVEIGDSLFNYFQNDFDSDASIVLKNFDKKERINDNLQEILRDLYLKGIQLKHLKEQLAILIEREQQVTKLVLLDVYTKTKLDEIVMQKLQLQSKIKLLQSEIYLLSLQKKQIANNSNTSYGGNNNYQNTYISPIKGVIGQILKNSEESCYKTENVMTIHNEEKVFIKAYFNLKDIAKVKEGNMVYVEFPDKSLSKGIINRLYISTYKAPTEFQKKYEPTERNILAEITPMNKDEIPAWGTYYKLNLKVKVPKY</sequence>
<feature type="transmembrane region" description="Helical" evidence="5">
    <location>
        <begin position="31"/>
        <end position="49"/>
    </location>
</feature>
<evidence type="ECO:0008006" key="8">
    <source>
        <dbReference type="Google" id="ProtNLM"/>
    </source>
</evidence>
<evidence type="ECO:0000256" key="3">
    <source>
        <dbReference type="ARBA" id="ARBA00022989"/>
    </source>
</evidence>
<keyword evidence="3 5" id="KW-1133">Transmembrane helix</keyword>
<proteinExistence type="predicted"/>
<dbReference type="PANTHER" id="PTHR30386">
    <property type="entry name" value="MEMBRANE FUSION SUBUNIT OF EMRAB-TOLC MULTIDRUG EFFLUX PUMP"/>
    <property type="match status" value="1"/>
</dbReference>
<evidence type="ECO:0000256" key="2">
    <source>
        <dbReference type="ARBA" id="ARBA00022692"/>
    </source>
</evidence>
<name>A0ABM9PF51_9FLAO</name>
<reference evidence="6 7" key="1">
    <citation type="submission" date="2024-05" db="EMBL/GenBank/DDBJ databases">
        <authorList>
            <person name="Duchaud E."/>
        </authorList>
    </citation>
    <scope>NUCLEOTIDE SEQUENCE [LARGE SCALE GENOMIC DNA]</scope>
    <source>
        <strain evidence="6">Ena-SAMPLE-TAB-13-05-2024-13:56:06:370-140308</strain>
    </source>
</reference>
<accession>A0ABM9PF51</accession>
<protein>
    <recommendedName>
        <fullName evidence="8">Multidrug resistance efflux pump</fullName>
    </recommendedName>
</protein>
<evidence type="ECO:0000313" key="6">
    <source>
        <dbReference type="EMBL" id="CAL2104184.1"/>
    </source>
</evidence>
<dbReference type="InterPro" id="IPR050739">
    <property type="entry name" value="MFP"/>
</dbReference>
<evidence type="ECO:0000313" key="7">
    <source>
        <dbReference type="Proteomes" id="UP001497527"/>
    </source>
</evidence>
<comment type="caution">
    <text evidence="6">The sequence shown here is derived from an EMBL/GenBank/DDBJ whole genome shotgun (WGS) entry which is preliminary data.</text>
</comment>
<dbReference type="Proteomes" id="UP001497527">
    <property type="component" value="Unassembled WGS sequence"/>
</dbReference>
<keyword evidence="7" id="KW-1185">Reference proteome</keyword>
<comment type="subcellular location">
    <subcellularLocation>
        <location evidence="1">Membrane</location>
        <topology evidence="1">Single-pass membrane protein</topology>
    </subcellularLocation>
</comment>
<dbReference type="EMBL" id="CAXJIO010000015">
    <property type="protein sequence ID" value="CAL2104184.1"/>
    <property type="molecule type" value="Genomic_DNA"/>
</dbReference>
<gene>
    <name evidence="6" type="ORF">T190423A01A_60121</name>
</gene>
<keyword evidence="4 5" id="KW-0472">Membrane</keyword>
<keyword evidence="2 5" id="KW-0812">Transmembrane</keyword>
<evidence type="ECO:0000256" key="5">
    <source>
        <dbReference type="SAM" id="Phobius"/>
    </source>
</evidence>
<organism evidence="6 7">
    <name type="scientific">Tenacibaculum polynesiense</name>
    <dbReference type="NCBI Taxonomy" id="3137857"/>
    <lineage>
        <taxon>Bacteria</taxon>
        <taxon>Pseudomonadati</taxon>
        <taxon>Bacteroidota</taxon>
        <taxon>Flavobacteriia</taxon>
        <taxon>Flavobacteriales</taxon>
        <taxon>Flavobacteriaceae</taxon>
        <taxon>Tenacibaculum</taxon>
    </lineage>
</organism>
<dbReference type="PANTHER" id="PTHR30386:SF26">
    <property type="entry name" value="TRANSPORT PROTEIN COMB"/>
    <property type="match status" value="1"/>
</dbReference>
<dbReference type="RefSeq" id="WP_348718453.1">
    <property type="nucleotide sequence ID" value="NZ_CAXJIO010000015.1"/>
</dbReference>